<comment type="caution">
    <text evidence="5">The sequence shown here is derived from an EMBL/GenBank/DDBJ whole genome shotgun (WGS) entry which is preliminary data.</text>
</comment>
<dbReference type="InterPro" id="IPR036291">
    <property type="entry name" value="NAD(P)-bd_dom_sf"/>
</dbReference>
<keyword evidence="1" id="KW-0436">Ligase</keyword>
<proteinExistence type="predicted"/>
<dbReference type="PANTHER" id="PTHR43334:SF1">
    <property type="entry name" value="3-HYDROXYPROPIONATE--COA LIGASE [ADP-FORMING]"/>
    <property type="match status" value="1"/>
</dbReference>
<dbReference type="Proteomes" id="UP001158049">
    <property type="component" value="Unassembled WGS sequence"/>
</dbReference>
<name>A0ABY1QNY5_9BURK</name>
<evidence type="ECO:0000256" key="2">
    <source>
        <dbReference type="ARBA" id="ARBA00022741"/>
    </source>
</evidence>
<organism evidence="5 6">
    <name type="scientific">Noviherbaspirillum suwonense</name>
    <dbReference type="NCBI Taxonomy" id="1224511"/>
    <lineage>
        <taxon>Bacteria</taxon>
        <taxon>Pseudomonadati</taxon>
        <taxon>Pseudomonadota</taxon>
        <taxon>Betaproteobacteria</taxon>
        <taxon>Burkholderiales</taxon>
        <taxon>Oxalobacteraceae</taxon>
        <taxon>Noviherbaspirillum</taxon>
    </lineage>
</organism>
<evidence type="ECO:0000256" key="1">
    <source>
        <dbReference type="ARBA" id="ARBA00022598"/>
    </source>
</evidence>
<dbReference type="PANTHER" id="PTHR43334">
    <property type="entry name" value="ACETATE--COA LIGASE [ADP-FORMING]"/>
    <property type="match status" value="1"/>
</dbReference>
<sequence length="153" mass="16749">MRTTTGYVPNRTRLFGRKEMRRLIDPASIAVIGASDTLGSFGARTLDNIRIGYAGNIYPINPRYELVSGLKCHSRLEDLPEVPDRVIVIVPMAQVEGLVQRASAVGVGGMILYSAGFAEVGKPESIQTQYRRRISPRSPACACWDRTASVLPT</sequence>
<dbReference type="InterPro" id="IPR003781">
    <property type="entry name" value="CoA-bd"/>
</dbReference>
<reference evidence="5 6" key="1">
    <citation type="submission" date="2017-05" db="EMBL/GenBank/DDBJ databases">
        <authorList>
            <person name="Varghese N."/>
            <person name="Submissions S."/>
        </authorList>
    </citation>
    <scope>NUCLEOTIDE SEQUENCE [LARGE SCALE GENOMIC DNA]</scope>
    <source>
        <strain evidence="5 6">DSM 26001</strain>
    </source>
</reference>
<gene>
    <name evidence="5" type="ORF">SAMN06295970_12431</name>
</gene>
<keyword evidence="6" id="KW-1185">Reference proteome</keyword>
<accession>A0ABY1QNY5</accession>
<evidence type="ECO:0000313" key="6">
    <source>
        <dbReference type="Proteomes" id="UP001158049"/>
    </source>
</evidence>
<dbReference type="SMART" id="SM00881">
    <property type="entry name" value="CoA_binding"/>
    <property type="match status" value="1"/>
</dbReference>
<evidence type="ECO:0000313" key="5">
    <source>
        <dbReference type="EMBL" id="SMP76351.1"/>
    </source>
</evidence>
<keyword evidence="3" id="KW-0067">ATP-binding</keyword>
<evidence type="ECO:0000259" key="4">
    <source>
        <dbReference type="SMART" id="SM00881"/>
    </source>
</evidence>
<protein>
    <submittedName>
        <fullName evidence="5">CoA binding domain-containing protein</fullName>
    </submittedName>
</protein>
<dbReference type="InterPro" id="IPR051538">
    <property type="entry name" value="Acyl-CoA_Synth/Transferase"/>
</dbReference>
<keyword evidence="2" id="KW-0547">Nucleotide-binding</keyword>
<dbReference type="EMBL" id="FXUL01000024">
    <property type="protein sequence ID" value="SMP76351.1"/>
    <property type="molecule type" value="Genomic_DNA"/>
</dbReference>
<dbReference type="Gene3D" id="3.40.50.720">
    <property type="entry name" value="NAD(P)-binding Rossmann-like Domain"/>
    <property type="match status" value="1"/>
</dbReference>
<dbReference type="SUPFAM" id="SSF51735">
    <property type="entry name" value="NAD(P)-binding Rossmann-fold domains"/>
    <property type="match status" value="1"/>
</dbReference>
<dbReference type="Pfam" id="PF13380">
    <property type="entry name" value="CoA_binding_2"/>
    <property type="match status" value="1"/>
</dbReference>
<evidence type="ECO:0000256" key="3">
    <source>
        <dbReference type="ARBA" id="ARBA00022840"/>
    </source>
</evidence>
<feature type="domain" description="CoA-binding" evidence="4">
    <location>
        <begin position="23"/>
        <end position="117"/>
    </location>
</feature>
<dbReference type="RefSeq" id="WP_283444747.1">
    <property type="nucleotide sequence ID" value="NZ_FXUL01000024.1"/>
</dbReference>